<dbReference type="GeneID" id="68859447"/>
<dbReference type="Gene3D" id="1.10.30.50">
    <property type="match status" value="1"/>
</dbReference>
<feature type="compositionally biased region" description="Acidic residues" evidence="2">
    <location>
        <begin position="282"/>
        <end position="291"/>
    </location>
</feature>
<evidence type="ECO:0000256" key="2">
    <source>
        <dbReference type="SAM" id="MobiDB-lite"/>
    </source>
</evidence>
<geneLocation type="plasmid" evidence="5 6">
    <name>pHSR-Est01</name>
</geneLocation>
<dbReference type="CDD" id="cd00085">
    <property type="entry name" value="HNHc"/>
    <property type="match status" value="1"/>
</dbReference>
<dbReference type="GO" id="GO:0004519">
    <property type="term" value="F:endonuclease activity"/>
    <property type="evidence" value="ECO:0007669"/>
    <property type="project" value="UniProtKB-KW"/>
</dbReference>
<dbReference type="PROSITE" id="PS50966">
    <property type="entry name" value="ZF_SWIM"/>
    <property type="match status" value="1"/>
</dbReference>
<keyword evidence="1" id="KW-0863">Zinc-finger</keyword>
<dbReference type="SMART" id="SM00507">
    <property type="entry name" value="HNHc"/>
    <property type="match status" value="1"/>
</dbReference>
<feature type="region of interest" description="Disordered" evidence="2">
    <location>
        <begin position="184"/>
        <end position="232"/>
    </location>
</feature>
<keyword evidence="5" id="KW-0540">Nuclease</keyword>
<feature type="compositionally biased region" description="Polar residues" evidence="2">
    <location>
        <begin position="270"/>
        <end position="281"/>
    </location>
</feature>
<keyword evidence="5" id="KW-0255">Endonuclease</keyword>
<keyword evidence="5" id="KW-0614">Plasmid</keyword>
<feature type="transmembrane region" description="Helical" evidence="3">
    <location>
        <begin position="294"/>
        <end position="312"/>
    </location>
</feature>
<dbReference type="Proteomes" id="UP000663292">
    <property type="component" value="Plasmid pHSR-Est01"/>
</dbReference>
<dbReference type="GO" id="GO:0003676">
    <property type="term" value="F:nucleic acid binding"/>
    <property type="evidence" value="ECO:0007669"/>
    <property type="project" value="InterPro"/>
</dbReference>
<evidence type="ECO:0000259" key="4">
    <source>
        <dbReference type="PROSITE" id="PS50966"/>
    </source>
</evidence>
<sequence length="338" mass="37011">MVDRRRQWRAENQDISIKSKRGKQAYIVSGSEGDPYDVDLDIPYCECKDWEKRSPSGGCKHILKVKIRQGILDPLPSAKTNYGAADNRSGSNYSANWSSLSDQTKERDGWGCQKCGAEGGKNGTVKLQAHHIIPKSEGGQDQKSNLITVCAKCHEEIHRHPIPEGNRGRGHARTSEALEYFLSDKQPFNPRSNSQTPHEDSINSKEERQTESSGSGSAGSSNNRSSTGFCVDSRNINGLQHTQLGYEWNTSQSSSATKSLKSRNTEKTQNDSQEQAQSQPIENDDEPDPDASEAVMGGFILSLVIGGIIYIITSPSVGVAAFALAMTLFIWAGISEMD</sequence>
<dbReference type="Pfam" id="PF01844">
    <property type="entry name" value="HNH"/>
    <property type="match status" value="1"/>
</dbReference>
<organism evidence="5 6">
    <name type="scientific">Halapricum desulfuricans</name>
    <dbReference type="NCBI Taxonomy" id="2841257"/>
    <lineage>
        <taxon>Archaea</taxon>
        <taxon>Methanobacteriati</taxon>
        <taxon>Methanobacteriota</taxon>
        <taxon>Stenosarchaea group</taxon>
        <taxon>Halobacteria</taxon>
        <taxon>Halobacteriales</taxon>
        <taxon>Haloarculaceae</taxon>
        <taxon>Halapricum</taxon>
    </lineage>
</organism>
<dbReference type="GO" id="GO:0008270">
    <property type="term" value="F:zinc ion binding"/>
    <property type="evidence" value="ECO:0007669"/>
    <property type="project" value="UniProtKB-KW"/>
</dbReference>
<dbReference type="InterPro" id="IPR002711">
    <property type="entry name" value="HNH"/>
</dbReference>
<keyword evidence="5" id="KW-0378">Hydrolase</keyword>
<feature type="region of interest" description="Disordered" evidence="2">
    <location>
        <begin position="247"/>
        <end position="293"/>
    </location>
</feature>
<evidence type="ECO:0000256" key="3">
    <source>
        <dbReference type="SAM" id="Phobius"/>
    </source>
</evidence>
<keyword evidence="1" id="KW-0479">Metal-binding</keyword>
<evidence type="ECO:0000256" key="1">
    <source>
        <dbReference type="PROSITE-ProRule" id="PRU00325"/>
    </source>
</evidence>
<dbReference type="InterPro" id="IPR003615">
    <property type="entry name" value="HNH_nuc"/>
</dbReference>
<protein>
    <submittedName>
        <fullName evidence="5">Restriction endonuclease, McrA/HNH family</fullName>
    </submittedName>
</protein>
<keyword evidence="3" id="KW-1133">Transmembrane helix</keyword>
<keyword evidence="6" id="KW-1185">Reference proteome</keyword>
<dbReference type="RefSeq" id="WP_229123129.1">
    <property type="nucleotide sequence ID" value="NZ_CP064792.1"/>
</dbReference>
<evidence type="ECO:0000313" key="6">
    <source>
        <dbReference type="Proteomes" id="UP000663292"/>
    </source>
</evidence>
<accession>A0A897NU34</accession>
<name>A0A897NU34_9EURY</name>
<feature type="domain" description="SWIM-type" evidence="4">
    <location>
        <begin position="36"/>
        <end position="70"/>
    </location>
</feature>
<dbReference type="InterPro" id="IPR007527">
    <property type="entry name" value="Znf_SWIM"/>
</dbReference>
<proteinExistence type="predicted"/>
<feature type="compositionally biased region" description="Low complexity" evidence="2">
    <location>
        <begin position="212"/>
        <end position="228"/>
    </location>
</feature>
<keyword evidence="1" id="KW-0862">Zinc</keyword>
<gene>
    <name evidence="5" type="primary">mcrA</name>
    <name evidence="5" type="ORF">HSEST_3064</name>
</gene>
<evidence type="ECO:0000313" key="5">
    <source>
        <dbReference type="EMBL" id="QSG16328.1"/>
    </source>
</evidence>
<dbReference type="AlphaFoldDB" id="A0A897NU34"/>
<feature type="compositionally biased region" description="Basic and acidic residues" evidence="2">
    <location>
        <begin position="197"/>
        <end position="210"/>
    </location>
</feature>
<reference evidence="5 6" key="1">
    <citation type="submission" date="2020-11" db="EMBL/GenBank/DDBJ databases">
        <title>Carbohydrate-dependent, anaerobic sulfur respiration: A novel catabolism in halophilic archaea.</title>
        <authorList>
            <person name="Sorokin D.Y."/>
            <person name="Messina E."/>
            <person name="Smedile F."/>
            <person name="La Cono V."/>
            <person name="Hallsworth J.E."/>
            <person name="Yakimov M.M."/>
        </authorList>
    </citation>
    <scope>NUCLEOTIDE SEQUENCE [LARGE SCALE GENOMIC DNA]</scope>
    <source>
        <strain evidence="5 6">HSR-Est</strain>
        <plasmid evidence="5 6">pHSR-Est01</plasmid>
    </source>
</reference>
<keyword evidence="3" id="KW-0812">Transmembrane</keyword>
<dbReference type="EMBL" id="CP064792">
    <property type="protein sequence ID" value="QSG16328.1"/>
    <property type="molecule type" value="Genomic_DNA"/>
</dbReference>
<feature type="transmembrane region" description="Helical" evidence="3">
    <location>
        <begin position="318"/>
        <end position="334"/>
    </location>
</feature>
<keyword evidence="3" id="KW-0472">Membrane</keyword>
<feature type="compositionally biased region" description="Low complexity" evidence="2">
    <location>
        <begin position="250"/>
        <end position="259"/>
    </location>
</feature>